<evidence type="ECO:0000313" key="5">
    <source>
        <dbReference type="Proteomes" id="UP000049495"/>
    </source>
</evidence>
<evidence type="ECO:0000313" key="4">
    <source>
        <dbReference type="Proteomes" id="UP000049077"/>
    </source>
</evidence>
<dbReference type="EMBL" id="CCJX01000066">
    <property type="protein sequence ID" value="CDT17585.1"/>
    <property type="molecule type" value="Genomic_DNA"/>
</dbReference>
<keyword evidence="1" id="KW-0812">Transmembrane</keyword>
<name>A0A4R3P006_9VIBR</name>
<keyword evidence="4" id="KW-1185">Reference proteome</keyword>
<dbReference type="OrthoDB" id="5897637at2"/>
<protein>
    <submittedName>
        <fullName evidence="2">Uncharacterized protein</fullName>
    </submittedName>
</protein>
<dbReference type="RefSeq" id="WP_048661447.1">
    <property type="nucleotide sequence ID" value="NZ_CAWMAA010000012.1"/>
</dbReference>
<organism evidence="2 5">
    <name type="scientific">Vibrio crassostreae</name>
    <dbReference type="NCBI Taxonomy" id="246167"/>
    <lineage>
        <taxon>Bacteria</taxon>
        <taxon>Pseudomonadati</taxon>
        <taxon>Pseudomonadota</taxon>
        <taxon>Gammaproteobacteria</taxon>
        <taxon>Vibrionales</taxon>
        <taxon>Vibrionaceae</taxon>
        <taxon>Vibrio</taxon>
    </lineage>
</organism>
<proteinExistence type="predicted"/>
<reference evidence="2 4" key="2">
    <citation type="submission" date="2014-06" db="EMBL/GenBank/DDBJ databases">
        <authorList>
            <person name="Le Roux F."/>
        </authorList>
    </citation>
    <scope>NUCLEOTIDE SEQUENCE</scope>
    <source>
        <strain evidence="3 4">J5-4</strain>
        <strain evidence="2">J5-5</strain>
    </source>
</reference>
<comment type="caution">
    <text evidence="2">The sequence shown here is derived from an EMBL/GenBank/DDBJ whole genome shotgun (WGS) entry which is preliminary data.</text>
</comment>
<reference evidence="5" key="1">
    <citation type="submission" date="2014-06" db="EMBL/GenBank/DDBJ databases">
        <authorList>
            <person name="Le Roux Frederique"/>
        </authorList>
    </citation>
    <scope>NUCLEOTIDE SEQUENCE [LARGE SCALE GENOMIC DNA]</scope>
    <source>
        <strain evidence="5">J5-5</strain>
    </source>
</reference>
<keyword evidence="1" id="KW-1133">Transmembrane helix</keyword>
<keyword evidence="1" id="KW-0472">Membrane</keyword>
<gene>
    <name evidence="3" type="ORF">VCR4J5_1580012</name>
    <name evidence="2" type="ORF">VCR5J5_1550012</name>
</gene>
<dbReference type="Proteomes" id="UP000049077">
    <property type="component" value="Unassembled WGS sequence"/>
</dbReference>
<evidence type="ECO:0000313" key="3">
    <source>
        <dbReference type="EMBL" id="CDT17585.1"/>
    </source>
</evidence>
<dbReference type="Proteomes" id="UP000049495">
    <property type="component" value="Unassembled WGS sequence"/>
</dbReference>
<sequence length="167" mass="19743">MKLYRNANKYFSISVVLLIILLPIQVLINISFVPNFVQNSNAKIIKNIFIYGEKIDDKKSRKIYYRLKPYIWNRFILLASIKFDSGENKNAQFLITFLPKNVYSIKHTNKLVEAQETKYFDLPEQHVLFDGNEENFQVLVENSYRYCYIQLSSSSVQCVDIHENNEK</sequence>
<evidence type="ECO:0000256" key="1">
    <source>
        <dbReference type="SAM" id="Phobius"/>
    </source>
</evidence>
<evidence type="ECO:0000313" key="2">
    <source>
        <dbReference type="EMBL" id="CDT16205.1"/>
    </source>
</evidence>
<dbReference type="AlphaFoldDB" id="A0A4R3P006"/>
<dbReference type="EMBL" id="CCJV01000063">
    <property type="protein sequence ID" value="CDT16205.1"/>
    <property type="molecule type" value="Genomic_DNA"/>
</dbReference>
<accession>A0A4R3P006</accession>
<feature type="transmembrane region" description="Helical" evidence="1">
    <location>
        <begin position="12"/>
        <end position="33"/>
    </location>
</feature>